<keyword evidence="2" id="KW-1185">Reference proteome</keyword>
<dbReference type="OrthoDB" id="6293663at2"/>
<accession>A0A2A9CZM4</accession>
<evidence type="ECO:0000313" key="2">
    <source>
        <dbReference type="Proteomes" id="UP000224915"/>
    </source>
</evidence>
<gene>
    <name evidence="1" type="ORF">ATL40_1463</name>
</gene>
<protein>
    <submittedName>
        <fullName evidence="1">Uncharacterized protein</fullName>
    </submittedName>
</protein>
<evidence type="ECO:0000313" key="1">
    <source>
        <dbReference type="EMBL" id="PFG19887.1"/>
    </source>
</evidence>
<name>A0A2A9CZM4_9MICO</name>
<dbReference type="AlphaFoldDB" id="A0A2A9CZM4"/>
<sequence length="107" mass="11837">MADDDAPSDYKRASERRRAEQRRLAQEWLNEKWVGSTACPICTQDEWTVTPLIRADELAASPNTIVVGGPVYATFHVICTNCGYVHVLNAGFAGIPVDPYDQESGPR</sequence>
<reference evidence="1 2" key="1">
    <citation type="submission" date="2017-10" db="EMBL/GenBank/DDBJ databases">
        <title>Sequencing the genomes of 1000 actinobacteria strains.</title>
        <authorList>
            <person name="Klenk H.-P."/>
        </authorList>
    </citation>
    <scope>NUCLEOTIDE SEQUENCE [LARGE SCALE GENOMIC DNA]</scope>
    <source>
        <strain evidence="1 2">DSM 21801</strain>
    </source>
</reference>
<comment type="caution">
    <text evidence="1">The sequence shown here is derived from an EMBL/GenBank/DDBJ whole genome shotgun (WGS) entry which is preliminary data.</text>
</comment>
<dbReference type="RefSeq" id="WP_098468946.1">
    <property type="nucleotide sequence ID" value="NZ_PDJD01000001.1"/>
</dbReference>
<organism evidence="1 2">
    <name type="scientific">Serinibacter salmoneus</name>
    <dbReference type="NCBI Taxonomy" id="556530"/>
    <lineage>
        <taxon>Bacteria</taxon>
        <taxon>Bacillati</taxon>
        <taxon>Actinomycetota</taxon>
        <taxon>Actinomycetes</taxon>
        <taxon>Micrococcales</taxon>
        <taxon>Beutenbergiaceae</taxon>
        <taxon>Serinibacter</taxon>
    </lineage>
</organism>
<dbReference type="EMBL" id="PDJD01000001">
    <property type="protein sequence ID" value="PFG19887.1"/>
    <property type="molecule type" value="Genomic_DNA"/>
</dbReference>
<proteinExistence type="predicted"/>
<dbReference type="Proteomes" id="UP000224915">
    <property type="component" value="Unassembled WGS sequence"/>
</dbReference>